<dbReference type="EC" id="2.5.1.75" evidence="10"/>
<organism evidence="14 15">
    <name type="scientific">Sphingomonas lycopersici</name>
    <dbReference type="NCBI Taxonomy" id="2951807"/>
    <lineage>
        <taxon>Bacteria</taxon>
        <taxon>Pseudomonadati</taxon>
        <taxon>Pseudomonadota</taxon>
        <taxon>Alphaproteobacteria</taxon>
        <taxon>Sphingomonadales</taxon>
        <taxon>Sphingomonadaceae</taxon>
        <taxon>Sphingomonas</taxon>
    </lineage>
</organism>
<dbReference type="GO" id="GO:0005524">
    <property type="term" value="F:ATP binding"/>
    <property type="evidence" value="ECO:0007669"/>
    <property type="project" value="UniProtKB-UniRule"/>
</dbReference>
<accession>A0AA42CQS3</accession>
<evidence type="ECO:0000256" key="9">
    <source>
        <dbReference type="ARBA" id="ARBA00049563"/>
    </source>
</evidence>
<dbReference type="GO" id="GO:0006400">
    <property type="term" value="P:tRNA modification"/>
    <property type="evidence" value="ECO:0007669"/>
    <property type="project" value="TreeGrafter"/>
</dbReference>
<dbReference type="EMBL" id="JANFAV010000008">
    <property type="protein sequence ID" value="MCW6535609.1"/>
    <property type="molecule type" value="Genomic_DNA"/>
</dbReference>
<dbReference type="RefSeq" id="WP_265269166.1">
    <property type="nucleotide sequence ID" value="NZ_JANFAV010000008.1"/>
</dbReference>
<dbReference type="PANTHER" id="PTHR11088:SF60">
    <property type="entry name" value="TRNA DIMETHYLALLYLTRANSFERASE"/>
    <property type="match status" value="1"/>
</dbReference>
<dbReference type="HAMAP" id="MF_00185">
    <property type="entry name" value="IPP_trans"/>
    <property type="match status" value="1"/>
</dbReference>
<comment type="function">
    <text evidence="2 10 12">Catalyzes the transfer of a dimethylallyl group onto the adenine at position 37 in tRNAs that read codons beginning with uridine, leading to the formation of N6-(dimethylallyl)adenosine (i(6)A).</text>
</comment>
<dbReference type="Pfam" id="PF01715">
    <property type="entry name" value="IPPT"/>
    <property type="match status" value="1"/>
</dbReference>
<keyword evidence="6 10" id="KW-0547">Nucleotide-binding</keyword>
<comment type="similarity">
    <text evidence="3 10 13">Belongs to the IPP transferase family.</text>
</comment>
<keyword evidence="5 10" id="KW-0819">tRNA processing</keyword>
<evidence type="ECO:0000256" key="8">
    <source>
        <dbReference type="ARBA" id="ARBA00022842"/>
    </source>
</evidence>
<keyword evidence="15" id="KW-1185">Reference proteome</keyword>
<feature type="binding site" evidence="10">
    <location>
        <begin position="17"/>
        <end position="22"/>
    </location>
    <ligand>
        <name>substrate</name>
    </ligand>
</feature>
<dbReference type="AlphaFoldDB" id="A0AA42CQS3"/>
<evidence type="ECO:0000256" key="11">
    <source>
        <dbReference type="RuleBase" id="RU003783"/>
    </source>
</evidence>
<evidence type="ECO:0000256" key="7">
    <source>
        <dbReference type="ARBA" id="ARBA00022840"/>
    </source>
</evidence>
<comment type="caution">
    <text evidence="14">The sequence shown here is derived from an EMBL/GenBank/DDBJ whole genome shotgun (WGS) entry which is preliminary data.</text>
</comment>
<comment type="catalytic activity">
    <reaction evidence="9 10 11">
        <text>adenosine(37) in tRNA + dimethylallyl diphosphate = N(6)-dimethylallyladenosine(37) in tRNA + diphosphate</text>
        <dbReference type="Rhea" id="RHEA:26482"/>
        <dbReference type="Rhea" id="RHEA-COMP:10162"/>
        <dbReference type="Rhea" id="RHEA-COMP:10375"/>
        <dbReference type="ChEBI" id="CHEBI:33019"/>
        <dbReference type="ChEBI" id="CHEBI:57623"/>
        <dbReference type="ChEBI" id="CHEBI:74411"/>
        <dbReference type="ChEBI" id="CHEBI:74415"/>
        <dbReference type="EC" id="2.5.1.75"/>
    </reaction>
</comment>
<comment type="caution">
    <text evidence="10">Lacks conserved residue(s) required for the propagation of feature annotation.</text>
</comment>
<dbReference type="NCBIfam" id="TIGR00174">
    <property type="entry name" value="miaA"/>
    <property type="match status" value="1"/>
</dbReference>
<keyword evidence="7 10" id="KW-0067">ATP-binding</keyword>
<evidence type="ECO:0000256" key="10">
    <source>
        <dbReference type="HAMAP-Rule" id="MF_00185"/>
    </source>
</evidence>
<comment type="cofactor">
    <cofactor evidence="1 10">
        <name>Mg(2+)</name>
        <dbReference type="ChEBI" id="CHEBI:18420"/>
    </cofactor>
</comment>
<evidence type="ECO:0000256" key="13">
    <source>
        <dbReference type="RuleBase" id="RU003785"/>
    </source>
</evidence>
<keyword evidence="8 10" id="KW-0460">Magnesium</keyword>
<dbReference type="Gene3D" id="3.40.50.300">
    <property type="entry name" value="P-loop containing nucleotide triphosphate hydrolases"/>
    <property type="match status" value="1"/>
</dbReference>
<reference evidence="14" key="1">
    <citation type="submission" date="2022-06" db="EMBL/GenBank/DDBJ databases">
        <title>Sphingomonas sp. nov. isolated from rhizosphere soil of tomato.</title>
        <authorList>
            <person name="Dong H."/>
            <person name="Gao R."/>
        </authorList>
    </citation>
    <scope>NUCLEOTIDE SEQUENCE</scope>
    <source>
        <strain evidence="14">MMSM24</strain>
    </source>
</reference>
<evidence type="ECO:0000256" key="2">
    <source>
        <dbReference type="ARBA" id="ARBA00003213"/>
    </source>
</evidence>
<evidence type="ECO:0000256" key="1">
    <source>
        <dbReference type="ARBA" id="ARBA00001946"/>
    </source>
</evidence>
<dbReference type="InterPro" id="IPR039657">
    <property type="entry name" value="Dimethylallyltransferase"/>
</dbReference>
<evidence type="ECO:0000256" key="12">
    <source>
        <dbReference type="RuleBase" id="RU003784"/>
    </source>
</evidence>
<dbReference type="GO" id="GO:0052381">
    <property type="term" value="F:tRNA dimethylallyltransferase activity"/>
    <property type="evidence" value="ECO:0007669"/>
    <property type="project" value="UniProtKB-UniRule"/>
</dbReference>
<dbReference type="PANTHER" id="PTHR11088">
    <property type="entry name" value="TRNA DIMETHYLALLYLTRANSFERASE"/>
    <property type="match status" value="1"/>
</dbReference>
<dbReference type="InterPro" id="IPR027417">
    <property type="entry name" value="P-loop_NTPase"/>
</dbReference>
<keyword evidence="4 10" id="KW-0808">Transferase</keyword>
<evidence type="ECO:0000256" key="4">
    <source>
        <dbReference type="ARBA" id="ARBA00022679"/>
    </source>
</evidence>
<feature type="site" description="Interaction with substrate tRNA" evidence="10">
    <location>
        <position position="106"/>
    </location>
</feature>
<dbReference type="Proteomes" id="UP001165565">
    <property type="component" value="Unassembled WGS sequence"/>
</dbReference>
<evidence type="ECO:0000256" key="6">
    <source>
        <dbReference type="ARBA" id="ARBA00022741"/>
    </source>
</evidence>
<evidence type="ECO:0000256" key="5">
    <source>
        <dbReference type="ARBA" id="ARBA00022694"/>
    </source>
</evidence>
<evidence type="ECO:0000313" key="15">
    <source>
        <dbReference type="Proteomes" id="UP001165565"/>
    </source>
</evidence>
<proteinExistence type="inferred from homology"/>
<protein>
    <recommendedName>
        <fullName evidence="10">tRNA dimethylallyltransferase</fullName>
        <ecNumber evidence="10">2.5.1.75</ecNumber>
    </recommendedName>
    <alternativeName>
        <fullName evidence="10">Dimethylallyl diphosphate:tRNA dimethylallyltransferase</fullName>
        <shortName evidence="10">DMAPP:tRNA dimethylallyltransferase</shortName>
        <shortName evidence="10">DMATase</shortName>
    </alternativeName>
    <alternativeName>
        <fullName evidence="10">Isopentenyl-diphosphate:tRNA isopentenyltransferase</fullName>
        <shortName evidence="10">IPP transferase</shortName>
        <shortName evidence="10">IPPT</shortName>
        <shortName evidence="10">IPTase</shortName>
    </alternativeName>
</protein>
<dbReference type="Gene3D" id="1.10.20.140">
    <property type="match status" value="1"/>
</dbReference>
<comment type="subunit">
    <text evidence="10">Monomer.</text>
</comment>
<evidence type="ECO:0000256" key="3">
    <source>
        <dbReference type="ARBA" id="ARBA00005842"/>
    </source>
</evidence>
<gene>
    <name evidence="10 14" type="primary">miaA</name>
    <name evidence="14" type="ORF">NEE01_12555</name>
</gene>
<dbReference type="SUPFAM" id="SSF52540">
    <property type="entry name" value="P-loop containing nucleoside triphosphate hydrolases"/>
    <property type="match status" value="1"/>
</dbReference>
<feature type="binding site" evidence="10">
    <location>
        <begin position="15"/>
        <end position="22"/>
    </location>
    <ligand>
        <name>ATP</name>
        <dbReference type="ChEBI" id="CHEBI:30616"/>
    </ligand>
</feature>
<feature type="site" description="Interaction with substrate tRNA" evidence="10">
    <location>
        <position position="128"/>
    </location>
</feature>
<sequence>MNNPASNKKVALIAGPTASGKSALAIALAENADGVVINADASQVYRDLRVLSARPDAADEARVPHHLFGYRDGAAACSAAQWATDAGAAIDAAHREGHLPILVGGTGLYLRTLLDGIAPVPEIDAAVRATVRAMPVAEAHEALTREDPAAAARLAPADTTRVARALEVVRSTGRTLADWQATRSGGIGGSIELHPLILLPERAELVARCDARLVEMFDHGGVEEVAALLARTDLPSDAPVRRAIGVPEIAAMLAGALTREAALAAAQLATRRYAKRQYTWFRHQPPADWPRISQVPKDNLKQYFNINP</sequence>
<name>A0AA42CQS3_9SPHN</name>
<dbReference type="InterPro" id="IPR018022">
    <property type="entry name" value="IPT"/>
</dbReference>
<evidence type="ECO:0000313" key="14">
    <source>
        <dbReference type="EMBL" id="MCW6535609.1"/>
    </source>
</evidence>